<accession>A0A2K9PR31</accession>
<sequence>MKELINDNPFIKDLSKSAVKNLIIDNELRKDNVVIYFVVDTYDIIEYCFPFHSDGQKEEYELKTKLIAYDYLFYENENKPLVPDEYLAELNSFMYHLKNKANNAINAFKDIENLFKEKEQQLDFDFFTKNITTFLAIQYDLLNPVSLDRYRDIFSKRLDAFNITVKNKNDRETLSNLFAGVEKSDLTEKIFEDYYDNVKLKFIEKKPTSEKIFRHLNNTYKDIVVIDRLIQINNILEKKHKENKLEKKYLFLYVSSTPSKSKVLFKLPSLLSNLPNIYNIDKFNFLRNAPQIYLQAISSFGKDDNIDSSIKFLKQIVRGQERIDKIHSLESEVNEKNPGLRRSLADMRDTTRNQFDIISKMHKFYENKERLTKVIENFKNSTQGINTREFRKFKNYISRIIQSDTFKTKSTQVFEYLHLHTANSELQGKILELSLSNENITPDLGEDTVRSNYQHLPILIFYKQQSLLKKSSWHDLLKTISNYLSEPGQDEKNEFITSYNNIIENLKKKKGFSAIEISIILYYLSLILPDPDSNVGNEKQLIRQLENLKEVIKYSYIKQVYNPKNEEFEEILAKNKYEIEINYMLIWIYRRKKMFDKSIELANKVLEIYSDEPRIIHGKALSILSKAYSQESGYNISRSLLKAKNLLIKSLRLYEYEKVTNNILLRKTLIAISNSICNLYNHLYNHDKKEEYLENSKKSSIVFLDIFKRYISKPIEDFPAFCDTLCWLNLNIAEAELDNSNHDEATKRYTTAQHYFDICKVSKIYDNFPDQDYFNNLKSKLNTVKKEVIKKDS</sequence>
<proteinExistence type="predicted"/>
<dbReference type="InterPro" id="IPR011990">
    <property type="entry name" value="TPR-like_helical_dom_sf"/>
</dbReference>
<organism evidence="1 2">
    <name type="scientific">Flavivirga eckloniae</name>
    <dbReference type="NCBI Taxonomy" id="1803846"/>
    <lineage>
        <taxon>Bacteria</taxon>
        <taxon>Pseudomonadati</taxon>
        <taxon>Bacteroidota</taxon>
        <taxon>Flavobacteriia</taxon>
        <taxon>Flavobacteriales</taxon>
        <taxon>Flavobacteriaceae</taxon>
        <taxon>Flavivirga</taxon>
    </lineage>
</organism>
<evidence type="ECO:0000313" key="2">
    <source>
        <dbReference type="Proteomes" id="UP000235826"/>
    </source>
</evidence>
<dbReference type="EMBL" id="CP025791">
    <property type="protein sequence ID" value="AUP79511.1"/>
    <property type="molecule type" value="Genomic_DNA"/>
</dbReference>
<dbReference type="OrthoDB" id="1488913at2"/>
<dbReference type="Proteomes" id="UP000235826">
    <property type="component" value="Chromosome"/>
</dbReference>
<reference evidence="1 2" key="1">
    <citation type="submission" date="2018-01" db="EMBL/GenBank/DDBJ databases">
        <title>Complete genome sequence of Flavivirga eckloniae ECD14 isolated from seaweed Ecklonia cava.</title>
        <authorList>
            <person name="Lee J.H."/>
            <person name="Baik K.S."/>
            <person name="Seong C.N."/>
        </authorList>
    </citation>
    <scope>NUCLEOTIDE SEQUENCE [LARGE SCALE GENOMIC DNA]</scope>
    <source>
        <strain evidence="1 2">ECD14</strain>
    </source>
</reference>
<keyword evidence="2" id="KW-1185">Reference proteome</keyword>
<name>A0A2K9PR31_9FLAO</name>
<evidence type="ECO:0000313" key="1">
    <source>
        <dbReference type="EMBL" id="AUP79511.1"/>
    </source>
</evidence>
<gene>
    <name evidence="1" type="ORF">C1H87_12660</name>
</gene>
<protein>
    <recommendedName>
        <fullName evidence="3">Tetratricopeptide repeat protein</fullName>
    </recommendedName>
</protein>
<dbReference type="AlphaFoldDB" id="A0A2K9PR31"/>
<dbReference type="Gene3D" id="1.25.40.10">
    <property type="entry name" value="Tetratricopeptide repeat domain"/>
    <property type="match status" value="1"/>
</dbReference>
<dbReference type="KEGG" id="fek:C1H87_12660"/>
<evidence type="ECO:0008006" key="3">
    <source>
        <dbReference type="Google" id="ProtNLM"/>
    </source>
</evidence>
<dbReference type="RefSeq" id="WP_102756166.1">
    <property type="nucleotide sequence ID" value="NZ_CP025791.1"/>
</dbReference>